<keyword evidence="1" id="KW-1133">Transmembrane helix</keyword>
<dbReference type="Proteomes" id="UP001595967">
    <property type="component" value="Unassembled WGS sequence"/>
</dbReference>
<keyword evidence="1" id="KW-0812">Transmembrane</keyword>
<evidence type="ECO:0000256" key="1">
    <source>
        <dbReference type="SAM" id="Phobius"/>
    </source>
</evidence>
<keyword evidence="3" id="KW-1185">Reference proteome</keyword>
<reference evidence="3" key="1">
    <citation type="journal article" date="2019" name="Int. J. Syst. Evol. Microbiol.">
        <title>The Global Catalogue of Microorganisms (GCM) 10K type strain sequencing project: providing services to taxonomists for standard genome sequencing and annotation.</title>
        <authorList>
            <consortium name="The Broad Institute Genomics Platform"/>
            <consortium name="The Broad Institute Genome Sequencing Center for Infectious Disease"/>
            <person name="Wu L."/>
            <person name="Ma J."/>
        </authorList>
    </citation>
    <scope>NUCLEOTIDE SEQUENCE [LARGE SCALE GENOMIC DNA]</scope>
    <source>
        <strain evidence="3">JCM 11650</strain>
    </source>
</reference>
<organism evidence="2 3">
    <name type="scientific">Comamonas nitrativorans</name>
    <dbReference type="NCBI Taxonomy" id="108437"/>
    <lineage>
        <taxon>Bacteria</taxon>
        <taxon>Pseudomonadati</taxon>
        <taxon>Pseudomonadota</taxon>
        <taxon>Betaproteobacteria</taxon>
        <taxon>Burkholderiales</taxon>
        <taxon>Comamonadaceae</taxon>
        <taxon>Comamonas</taxon>
    </lineage>
</organism>
<dbReference type="RefSeq" id="WP_377723938.1">
    <property type="nucleotide sequence ID" value="NZ_JBHSEW010000002.1"/>
</dbReference>
<evidence type="ECO:0000313" key="3">
    <source>
        <dbReference type="Proteomes" id="UP001595967"/>
    </source>
</evidence>
<protein>
    <submittedName>
        <fullName evidence="2">DUF2628 domain-containing protein</fullName>
    </submittedName>
</protein>
<feature type="transmembrane region" description="Helical" evidence="1">
    <location>
        <begin position="59"/>
        <end position="79"/>
    </location>
</feature>
<proteinExistence type="predicted"/>
<name>A0ABV9GSN2_9BURK</name>
<feature type="transmembrane region" description="Helical" evidence="1">
    <location>
        <begin position="37"/>
        <end position="53"/>
    </location>
</feature>
<sequence>MNNISKAWAQKFDLIEKAGGEKLKNIKNLSSRERMKINFNFLAFVFGPFYYLSKGMWKKAIAISIAGILITLILFSILASMNIRIAQLGVLTSAWFASRANVDYYRKIVKNDNCWW</sequence>
<accession>A0ABV9GSN2</accession>
<dbReference type="Pfam" id="PF10947">
    <property type="entry name" value="DUF2628"/>
    <property type="match status" value="1"/>
</dbReference>
<comment type="caution">
    <text evidence="2">The sequence shown here is derived from an EMBL/GenBank/DDBJ whole genome shotgun (WGS) entry which is preliminary data.</text>
</comment>
<dbReference type="InterPro" id="IPR024399">
    <property type="entry name" value="DUF2628"/>
</dbReference>
<gene>
    <name evidence="2" type="ORF">ACFO3A_03195</name>
</gene>
<evidence type="ECO:0000313" key="2">
    <source>
        <dbReference type="EMBL" id="MFC4621218.1"/>
    </source>
</evidence>
<dbReference type="EMBL" id="JBHSEW010000002">
    <property type="protein sequence ID" value="MFC4621218.1"/>
    <property type="molecule type" value="Genomic_DNA"/>
</dbReference>
<keyword evidence="1" id="KW-0472">Membrane</keyword>